<comment type="caution">
    <text evidence="3">The sequence shown here is derived from an EMBL/GenBank/DDBJ whole genome shotgun (WGS) entry which is preliminary data.</text>
</comment>
<dbReference type="Proteomes" id="UP000436284">
    <property type="component" value="Unassembled WGS sequence"/>
</dbReference>
<feature type="transmembrane region" description="Helical" evidence="1">
    <location>
        <begin position="339"/>
        <end position="360"/>
    </location>
</feature>
<dbReference type="Pfam" id="PF16472">
    <property type="entry name" value="DUF5050"/>
    <property type="match status" value="1"/>
</dbReference>
<keyword evidence="4" id="KW-1185">Reference proteome</keyword>
<proteinExistence type="predicted"/>
<dbReference type="RefSeq" id="WP_160657575.1">
    <property type="nucleotide sequence ID" value="NZ_JBHRWU010000001.1"/>
</dbReference>
<dbReference type="EMBL" id="WUUK01000005">
    <property type="protein sequence ID" value="MXQ51998.1"/>
    <property type="molecule type" value="Genomic_DNA"/>
</dbReference>
<evidence type="ECO:0000313" key="3">
    <source>
        <dbReference type="EMBL" id="MXQ51998.1"/>
    </source>
</evidence>
<dbReference type="AlphaFoldDB" id="A0A6N8U1B0"/>
<keyword evidence="1" id="KW-0472">Membrane</keyword>
<gene>
    <name evidence="3" type="ORF">GQ671_12050</name>
</gene>
<organism evidence="3 4">
    <name type="scientific">Salinicoccus hispanicus</name>
    <dbReference type="NCBI Taxonomy" id="157225"/>
    <lineage>
        <taxon>Bacteria</taxon>
        <taxon>Bacillati</taxon>
        <taxon>Bacillota</taxon>
        <taxon>Bacilli</taxon>
        <taxon>Bacillales</taxon>
        <taxon>Staphylococcaceae</taxon>
        <taxon>Salinicoccus</taxon>
    </lineage>
</organism>
<dbReference type="InterPro" id="IPR032485">
    <property type="entry name" value="LRP1-like_beta_prop"/>
</dbReference>
<sequence length="427" mass="46833">MGKKSILLILIGIVTLLFAGTVTYSLMNSSTVYNHHTGLGASIDISPDDEQLAFSYYLNGRESIYLGNLENGSTEEVAPSDTAQHSHPEFSPDGEGMIYFASQGDGVHTVDYLSAPGEEPLKLTSDDLHVFDAVISPDGNIVYYIAMPADDFNQPPGKQENGSDIHRIGIDGESHEKLTDKDAYDMNGLNISNDGEALYYADGSGMTRYDIESGTEADNDITGLPDYVYHPTLSQDGEQLAYVAQEGESDNGTYIYELFLMNTESGESERLTDYNASVTSPAFFTNSNRLALLAEENWPSEPSEFELMTISENGGDLTRIDMALPEGGSFQFWAMIDRMVNTVTMMVLYLLMFGLSIAYMHMHNRTYLPVIISAVLAGLTLIGAFIAAASDPWMAIGLTMVALWLAGFTLVLWLFALMYRRIVGKAT</sequence>
<feature type="transmembrane region" description="Helical" evidence="1">
    <location>
        <begin position="367"/>
        <end position="387"/>
    </location>
</feature>
<dbReference type="Gene3D" id="2.120.10.30">
    <property type="entry name" value="TolB, C-terminal domain"/>
    <property type="match status" value="2"/>
</dbReference>
<dbReference type="InterPro" id="IPR011042">
    <property type="entry name" value="6-blade_b-propeller_TolB-like"/>
</dbReference>
<dbReference type="OrthoDB" id="2386786at2"/>
<evidence type="ECO:0000256" key="1">
    <source>
        <dbReference type="SAM" id="Phobius"/>
    </source>
</evidence>
<feature type="domain" description="Prolow-density lipoprotein receptor-related protein 1-like beta-propeller" evidence="2">
    <location>
        <begin position="95"/>
        <end position="278"/>
    </location>
</feature>
<keyword evidence="1" id="KW-0812">Transmembrane</keyword>
<dbReference type="PANTHER" id="PTHR36842:SF1">
    <property type="entry name" value="PROTEIN TOLB"/>
    <property type="match status" value="1"/>
</dbReference>
<keyword evidence="1" id="KW-1133">Transmembrane helix</keyword>
<name>A0A6N8U1B0_9STAP</name>
<evidence type="ECO:0000313" key="4">
    <source>
        <dbReference type="Proteomes" id="UP000436284"/>
    </source>
</evidence>
<reference evidence="3 4" key="1">
    <citation type="submission" date="2019-12" db="EMBL/GenBank/DDBJ databases">
        <title>Salinicoccus cyprini sp. nov., isolated from gastro-intestinal tract of mirror carp, Cyprinus carpio var. specularis, collected from Gobind Sagar Reservoir, Himachal Pradesh, India.</title>
        <authorList>
            <person name="Talwar C."/>
            <person name="Singh A.K."/>
            <person name="Lal R."/>
            <person name="Negi R.K."/>
        </authorList>
    </citation>
    <scope>NUCLEOTIDE SEQUENCE [LARGE SCALE GENOMIC DNA]</scope>
    <source>
        <strain evidence="3 4">J-82</strain>
    </source>
</reference>
<protein>
    <recommendedName>
        <fullName evidence="2">Prolow-density lipoprotein receptor-related protein 1-like beta-propeller domain-containing protein</fullName>
    </recommendedName>
</protein>
<dbReference type="SUPFAM" id="SSF82171">
    <property type="entry name" value="DPP6 N-terminal domain-like"/>
    <property type="match status" value="1"/>
</dbReference>
<accession>A0A6N8U1B0</accession>
<feature type="transmembrane region" description="Helical" evidence="1">
    <location>
        <begin position="393"/>
        <end position="419"/>
    </location>
</feature>
<dbReference type="PANTHER" id="PTHR36842">
    <property type="entry name" value="PROTEIN TOLB HOMOLOG"/>
    <property type="match status" value="1"/>
</dbReference>
<evidence type="ECO:0000259" key="2">
    <source>
        <dbReference type="Pfam" id="PF16472"/>
    </source>
</evidence>